<dbReference type="Pfam" id="PF00106">
    <property type="entry name" value="adh_short"/>
    <property type="match status" value="1"/>
</dbReference>
<evidence type="ECO:0000313" key="1">
    <source>
        <dbReference type="Proteomes" id="UP000515163"/>
    </source>
</evidence>
<evidence type="ECO:0000313" key="2">
    <source>
        <dbReference type="RefSeq" id="XP_031557527.1"/>
    </source>
</evidence>
<dbReference type="Gene3D" id="3.40.50.720">
    <property type="entry name" value="NAD(P)-binding Rossmann-like Domain"/>
    <property type="match status" value="1"/>
</dbReference>
<dbReference type="PANTHER" id="PTHR44656:SF7">
    <property type="entry name" value="DEHYDROGENASE_REDUCTASE SDR FAMILY MEMBER 12"/>
    <property type="match status" value="1"/>
</dbReference>
<dbReference type="GeneID" id="116294131"/>
<dbReference type="PANTHER" id="PTHR44656">
    <property type="entry name" value="DEHYDROGENASE/REDUCTASE SDR FAMILY MEMBER 12"/>
    <property type="match status" value="1"/>
</dbReference>
<dbReference type="InterPro" id="IPR052992">
    <property type="entry name" value="SDR_member_12"/>
</dbReference>
<protein>
    <submittedName>
        <fullName evidence="2">Dehydrogenase/reductase SDR family member 12-like</fullName>
    </submittedName>
</protein>
<sequence>MSVYRYSVWFVKGLREYTKTGFIAAQKSFKPDALDADISQRSFMITGANSGVGKATAIALAKKGAFVHMVCRDQGRGEQARDEIVEISGNSKVELHILDMSQPSTVRKFAREFVSSERPLHVLVNNAGCMVNQRELTTDELEKNFATNTLGTYILTKELIPCLSRNESPRVITVSSGGMLLVKLDHTDLQSQNMSKFDGALVYAQNKRQQVVMTERLADKYPNIYFASMHPGWADTPAVRTSMPDFYNRTKHVLRSAEQGADTIIWLCITPNVSQHPNGSFFQDRNPVPKHLPLAWTKSSLEEENELMLALDEMSNKFE</sequence>
<dbReference type="RefSeq" id="XP_031557527.1">
    <property type="nucleotide sequence ID" value="XM_031701667.1"/>
</dbReference>
<dbReference type="FunCoup" id="A0A6P8HY42">
    <property type="interactions" value="12"/>
</dbReference>
<organism evidence="1 2">
    <name type="scientific">Actinia tenebrosa</name>
    <name type="common">Australian red waratah sea anemone</name>
    <dbReference type="NCBI Taxonomy" id="6105"/>
    <lineage>
        <taxon>Eukaryota</taxon>
        <taxon>Metazoa</taxon>
        <taxon>Cnidaria</taxon>
        <taxon>Anthozoa</taxon>
        <taxon>Hexacorallia</taxon>
        <taxon>Actiniaria</taxon>
        <taxon>Actiniidae</taxon>
        <taxon>Actinia</taxon>
    </lineage>
</organism>
<dbReference type="InterPro" id="IPR036291">
    <property type="entry name" value="NAD(P)-bd_dom_sf"/>
</dbReference>
<gene>
    <name evidence="2" type="primary">LOC116294131</name>
</gene>
<accession>A0A6P8HY42</accession>
<reference evidence="2" key="1">
    <citation type="submission" date="2025-08" db="UniProtKB">
        <authorList>
            <consortium name="RefSeq"/>
        </authorList>
    </citation>
    <scope>IDENTIFICATION</scope>
    <source>
        <tissue evidence="2">Tentacle</tissue>
    </source>
</reference>
<dbReference type="InterPro" id="IPR002347">
    <property type="entry name" value="SDR_fam"/>
</dbReference>
<dbReference type="OrthoDB" id="417891at2759"/>
<proteinExistence type="predicted"/>
<keyword evidence="1" id="KW-1185">Reference proteome</keyword>
<dbReference type="InParanoid" id="A0A6P8HY42"/>
<dbReference type="PRINTS" id="PR00081">
    <property type="entry name" value="GDHRDH"/>
</dbReference>
<dbReference type="AlphaFoldDB" id="A0A6P8HY42"/>
<dbReference type="Proteomes" id="UP000515163">
    <property type="component" value="Unplaced"/>
</dbReference>
<dbReference type="KEGG" id="aten:116294131"/>
<dbReference type="SUPFAM" id="SSF51735">
    <property type="entry name" value="NAD(P)-binding Rossmann-fold domains"/>
    <property type="match status" value="1"/>
</dbReference>
<name>A0A6P8HY42_ACTTE</name>